<evidence type="ECO:0000256" key="2">
    <source>
        <dbReference type="ARBA" id="ARBA00022741"/>
    </source>
</evidence>
<dbReference type="STRING" id="203124.Tery_1879"/>
<evidence type="ECO:0000256" key="3">
    <source>
        <dbReference type="ARBA" id="ARBA00022840"/>
    </source>
</evidence>
<dbReference type="PIRSF" id="PIRSF006806">
    <property type="entry name" value="FTHF_cligase"/>
    <property type="match status" value="1"/>
</dbReference>
<feature type="binding site" evidence="4">
    <location>
        <begin position="134"/>
        <end position="142"/>
    </location>
    <ligand>
        <name>ATP</name>
        <dbReference type="ChEBI" id="CHEBI:30616"/>
    </ligand>
</feature>
<dbReference type="KEGG" id="ter:Tery_1879"/>
<name>Q114D9_TRIEI</name>
<feature type="binding site" evidence="4">
    <location>
        <position position="49"/>
    </location>
    <ligand>
        <name>substrate</name>
    </ligand>
</feature>
<dbReference type="OrthoDB" id="9801938at2"/>
<evidence type="ECO:0000313" key="6">
    <source>
        <dbReference type="EMBL" id="ABG51135.1"/>
    </source>
</evidence>
<dbReference type="GO" id="GO:0030272">
    <property type="term" value="F:5-formyltetrahydrofolate cyclo-ligase activity"/>
    <property type="evidence" value="ECO:0007669"/>
    <property type="project" value="UniProtKB-EC"/>
</dbReference>
<reference evidence="6" key="1">
    <citation type="submission" date="2006-06" db="EMBL/GenBank/DDBJ databases">
        <title>Complete sequence of Trichodesmium erythraeum IMS101.</title>
        <authorList>
            <consortium name="US DOE Joint Genome Institute"/>
            <person name="Copeland A."/>
            <person name="Lucas S."/>
            <person name="Lapidus A."/>
            <person name="Barry K."/>
            <person name="Detter J.C."/>
            <person name="Glavina del Rio T."/>
            <person name="Hammon N."/>
            <person name="Israni S."/>
            <person name="Dalin E."/>
            <person name="Tice H."/>
            <person name="Pitluck S."/>
            <person name="Kiss H."/>
            <person name="Munk A.C."/>
            <person name="Brettin T."/>
            <person name="Bruce D."/>
            <person name="Han C."/>
            <person name="Tapia R."/>
            <person name="Gilna P."/>
            <person name="Schmutz J."/>
            <person name="Larimer F."/>
            <person name="Land M."/>
            <person name="Hauser L."/>
            <person name="Kyrpides N."/>
            <person name="Kim E."/>
            <person name="Richardson P."/>
        </authorList>
    </citation>
    <scope>NUCLEOTIDE SEQUENCE [LARGE SCALE GENOMIC DNA]</scope>
    <source>
        <strain evidence="6">IMS101</strain>
    </source>
</reference>
<dbReference type="EMBL" id="CP000393">
    <property type="protein sequence ID" value="ABG51135.1"/>
    <property type="molecule type" value="Genomic_DNA"/>
</dbReference>
<dbReference type="InterPro" id="IPR002698">
    <property type="entry name" value="FTHF_cligase"/>
</dbReference>
<feature type="binding site" evidence="4">
    <location>
        <begin position="3"/>
        <end position="7"/>
    </location>
    <ligand>
        <name>ATP</name>
        <dbReference type="ChEBI" id="CHEBI:30616"/>
    </ligand>
</feature>
<proteinExistence type="inferred from homology"/>
<protein>
    <recommendedName>
        <fullName evidence="5">5-formyltetrahydrofolate cyclo-ligase</fullName>
        <ecNumber evidence="5">6.3.3.2</ecNumber>
    </recommendedName>
</protein>
<gene>
    <name evidence="6" type="ordered locus">Tery_1879</name>
</gene>
<dbReference type="GO" id="GO:0035999">
    <property type="term" value="P:tetrahydrofolate interconversion"/>
    <property type="evidence" value="ECO:0007669"/>
    <property type="project" value="TreeGrafter"/>
</dbReference>
<comment type="catalytic activity">
    <reaction evidence="5">
        <text>(6S)-5-formyl-5,6,7,8-tetrahydrofolate + ATP = (6R)-5,10-methenyltetrahydrofolate + ADP + phosphate</text>
        <dbReference type="Rhea" id="RHEA:10488"/>
        <dbReference type="ChEBI" id="CHEBI:30616"/>
        <dbReference type="ChEBI" id="CHEBI:43474"/>
        <dbReference type="ChEBI" id="CHEBI:57455"/>
        <dbReference type="ChEBI" id="CHEBI:57457"/>
        <dbReference type="ChEBI" id="CHEBI:456216"/>
        <dbReference type="EC" id="6.3.3.2"/>
    </reaction>
</comment>
<evidence type="ECO:0000256" key="1">
    <source>
        <dbReference type="ARBA" id="ARBA00010638"/>
    </source>
</evidence>
<dbReference type="eggNOG" id="COG0212">
    <property type="taxonomic scope" value="Bacteria"/>
</dbReference>
<dbReference type="EC" id="6.3.3.2" evidence="5"/>
<organism evidence="6">
    <name type="scientific">Trichodesmium erythraeum (strain IMS101)</name>
    <dbReference type="NCBI Taxonomy" id="203124"/>
    <lineage>
        <taxon>Bacteria</taxon>
        <taxon>Bacillati</taxon>
        <taxon>Cyanobacteriota</taxon>
        <taxon>Cyanophyceae</taxon>
        <taxon>Oscillatoriophycideae</taxon>
        <taxon>Oscillatoriales</taxon>
        <taxon>Microcoleaceae</taxon>
        <taxon>Trichodesmium</taxon>
    </lineage>
</organism>
<dbReference type="GO" id="GO:0046872">
    <property type="term" value="F:metal ion binding"/>
    <property type="evidence" value="ECO:0007669"/>
    <property type="project" value="UniProtKB-KW"/>
</dbReference>
<keyword evidence="3 4" id="KW-0067">ATP-binding</keyword>
<keyword evidence="6" id="KW-0436">Ligase</keyword>
<evidence type="ECO:0000256" key="4">
    <source>
        <dbReference type="PIRSR" id="PIRSR006806-1"/>
    </source>
</evidence>
<dbReference type="GO" id="GO:0005524">
    <property type="term" value="F:ATP binding"/>
    <property type="evidence" value="ECO:0007669"/>
    <property type="project" value="UniProtKB-KW"/>
</dbReference>
<dbReference type="HOGENOM" id="CLU_066245_1_1_3"/>
<comment type="similarity">
    <text evidence="1 5">Belongs to the 5-formyltetrahydrofolate cyclo-ligase family.</text>
</comment>
<dbReference type="PANTHER" id="PTHR23407:SF1">
    <property type="entry name" value="5-FORMYLTETRAHYDROFOLATE CYCLO-LIGASE"/>
    <property type="match status" value="1"/>
</dbReference>
<keyword evidence="5" id="KW-0479">Metal-binding</keyword>
<dbReference type="GO" id="GO:0009396">
    <property type="term" value="P:folic acid-containing compound biosynthetic process"/>
    <property type="evidence" value="ECO:0007669"/>
    <property type="project" value="TreeGrafter"/>
</dbReference>
<accession>Q114D9</accession>
<dbReference type="AlphaFoldDB" id="Q114D9"/>
<dbReference type="Gene3D" id="3.40.50.10420">
    <property type="entry name" value="NagB/RpiA/CoA transferase-like"/>
    <property type="match status" value="1"/>
</dbReference>
<comment type="cofactor">
    <cofactor evidence="5">
        <name>Mg(2+)</name>
        <dbReference type="ChEBI" id="CHEBI:18420"/>
    </cofactor>
</comment>
<keyword evidence="2 4" id="KW-0547">Nucleotide-binding</keyword>
<dbReference type="InterPro" id="IPR037171">
    <property type="entry name" value="NagB/RpiA_transferase-like"/>
</dbReference>
<feature type="binding site" evidence="4">
    <location>
        <position position="54"/>
    </location>
    <ligand>
        <name>substrate</name>
    </ligand>
</feature>
<evidence type="ECO:0000256" key="5">
    <source>
        <dbReference type="RuleBase" id="RU361279"/>
    </source>
</evidence>
<keyword evidence="5" id="KW-0460">Magnesium</keyword>
<dbReference type="InterPro" id="IPR024185">
    <property type="entry name" value="FTHF_cligase-like_sf"/>
</dbReference>
<dbReference type="Pfam" id="PF01812">
    <property type="entry name" value="5-FTHF_cyc-lig"/>
    <property type="match status" value="1"/>
</dbReference>
<dbReference type="NCBIfam" id="TIGR02727">
    <property type="entry name" value="MTHFS_bact"/>
    <property type="match status" value="1"/>
</dbReference>
<dbReference type="PANTHER" id="PTHR23407">
    <property type="entry name" value="ATPASE INHIBITOR/5-FORMYLTETRAHYDROFOLATE CYCLO-LIGASE"/>
    <property type="match status" value="1"/>
</dbReference>
<sequence length="188" mass="21834">MIKKELRSSLLKKRQSMAEMEWKEKSDRLCYYLQNFSLFQKAKTVLAYISFRQEPDLSLLFTNIGEQTKFSQKTWGFPRCEKKSLFWHIWQPENPLQKGAYGLLEPEVNAPLLQSSKVDLILVPAVACNLNGYRLGYGGGFYDRMLSQQEWASKPTIGIVFEFAYLQDLPIDSWDKPLDFVCTENGIK</sequence>
<dbReference type="SUPFAM" id="SSF100950">
    <property type="entry name" value="NagB/RpiA/CoA transferase-like"/>
    <property type="match status" value="1"/>
</dbReference>
<dbReference type="RefSeq" id="WP_011611508.1">
    <property type="nucleotide sequence ID" value="NC_008312.1"/>
</dbReference>